<evidence type="ECO:0000313" key="2">
    <source>
        <dbReference type="Proteomes" id="UP000243975"/>
    </source>
</evidence>
<keyword evidence="2" id="KW-1185">Reference proteome</keyword>
<comment type="caution">
    <text evidence="1">The sequence shown here is derived from an EMBL/GenBank/DDBJ whole genome shotgun (WGS) entry which is preliminary data.</text>
</comment>
<accession>A0A103Y8B8</accession>
<protein>
    <submittedName>
        <fullName evidence="1">Uncharacterized protein</fullName>
    </submittedName>
</protein>
<dbReference type="AlphaFoldDB" id="A0A103Y8B8"/>
<organism evidence="1 2">
    <name type="scientific">Cynara cardunculus var. scolymus</name>
    <name type="common">Globe artichoke</name>
    <name type="synonym">Cynara scolymus</name>
    <dbReference type="NCBI Taxonomy" id="59895"/>
    <lineage>
        <taxon>Eukaryota</taxon>
        <taxon>Viridiplantae</taxon>
        <taxon>Streptophyta</taxon>
        <taxon>Embryophyta</taxon>
        <taxon>Tracheophyta</taxon>
        <taxon>Spermatophyta</taxon>
        <taxon>Magnoliopsida</taxon>
        <taxon>eudicotyledons</taxon>
        <taxon>Gunneridae</taxon>
        <taxon>Pentapetalae</taxon>
        <taxon>asterids</taxon>
        <taxon>campanulids</taxon>
        <taxon>Asterales</taxon>
        <taxon>Asteraceae</taxon>
        <taxon>Carduoideae</taxon>
        <taxon>Cardueae</taxon>
        <taxon>Carduinae</taxon>
        <taxon>Cynara</taxon>
    </lineage>
</organism>
<name>A0A103Y8B8_CYNCS</name>
<dbReference type="Gramene" id="KVI04339">
    <property type="protein sequence ID" value="KVI04339"/>
    <property type="gene ID" value="Ccrd_017351"/>
</dbReference>
<dbReference type="EMBL" id="LEKV01002221">
    <property type="protein sequence ID" value="KVI04339.1"/>
    <property type="molecule type" value="Genomic_DNA"/>
</dbReference>
<evidence type="ECO:0000313" key="1">
    <source>
        <dbReference type="EMBL" id="KVI04339.1"/>
    </source>
</evidence>
<sequence>SVQQQQVVFLTAVQHSSRTAASKNKTASLTAAGSATWTATILKCFTLSRSDFMISLGQLTRSNSRVGVQSAINNKAEARTKQQLAFVLHIEAFVTVLYRRLNSAVLDSS</sequence>
<dbReference type="Proteomes" id="UP000243975">
    <property type="component" value="Unassembled WGS sequence"/>
</dbReference>
<reference evidence="1 2" key="1">
    <citation type="journal article" date="2016" name="Sci. Rep.">
        <title>The genome sequence of the outbreeding globe artichoke constructed de novo incorporating a phase-aware low-pass sequencing strategy of F1 progeny.</title>
        <authorList>
            <person name="Scaglione D."/>
            <person name="Reyes-Chin-Wo S."/>
            <person name="Acquadro A."/>
            <person name="Froenicke L."/>
            <person name="Portis E."/>
            <person name="Beitel C."/>
            <person name="Tirone M."/>
            <person name="Mauro R."/>
            <person name="Lo Monaco A."/>
            <person name="Mauromicale G."/>
            <person name="Faccioli P."/>
            <person name="Cattivelli L."/>
            <person name="Rieseberg L."/>
            <person name="Michelmore R."/>
            <person name="Lanteri S."/>
        </authorList>
    </citation>
    <scope>NUCLEOTIDE SEQUENCE [LARGE SCALE GENOMIC DNA]</scope>
    <source>
        <strain evidence="1">2C</strain>
    </source>
</reference>
<feature type="non-terminal residue" evidence="1">
    <location>
        <position position="109"/>
    </location>
</feature>
<proteinExistence type="predicted"/>
<gene>
    <name evidence="1" type="ORF">Ccrd_017351</name>
</gene>